<protein>
    <submittedName>
        <fullName evidence="3">Uncharacterized protein</fullName>
    </submittedName>
</protein>
<accession>A0ABC9F8N1</accession>
<reference evidence="3 4" key="2">
    <citation type="submission" date="2024-10" db="EMBL/GenBank/DDBJ databases">
        <authorList>
            <person name="Ryan C."/>
        </authorList>
    </citation>
    <scope>NUCLEOTIDE SEQUENCE [LARGE SCALE GENOMIC DNA]</scope>
</reference>
<feature type="transmembrane region" description="Helical" evidence="2">
    <location>
        <begin position="102"/>
        <end position="125"/>
    </location>
</feature>
<evidence type="ECO:0000313" key="3">
    <source>
        <dbReference type="EMBL" id="CAL5070006.1"/>
    </source>
</evidence>
<keyword evidence="2" id="KW-1133">Transmembrane helix</keyword>
<name>A0ABC9F8N1_9POAL</name>
<sequence>MACAVDRSRVKTGQPRPPPLPPPPAGIAMSRTEAAIRRAGAAVALTAACALMRIPAPEAHEHVVLVLHAAFLLGAAAVQLAPAHRTVAALARRAAAQAADGMALGASTAGLLRWVGFAGVLFYALYVAGGDVRAEASSVDKVKDLLLFLVFLAAVWAVYLSMVTGRDCAPQPRPAAPAAAEEEEELDGGEEVDAMAPRPARVLVD</sequence>
<dbReference type="AlphaFoldDB" id="A0ABC9F8N1"/>
<organism evidence="3 4">
    <name type="scientific">Urochloa decumbens</name>
    <dbReference type="NCBI Taxonomy" id="240449"/>
    <lineage>
        <taxon>Eukaryota</taxon>
        <taxon>Viridiplantae</taxon>
        <taxon>Streptophyta</taxon>
        <taxon>Embryophyta</taxon>
        <taxon>Tracheophyta</taxon>
        <taxon>Spermatophyta</taxon>
        <taxon>Magnoliopsida</taxon>
        <taxon>Liliopsida</taxon>
        <taxon>Poales</taxon>
        <taxon>Poaceae</taxon>
        <taxon>PACMAD clade</taxon>
        <taxon>Panicoideae</taxon>
        <taxon>Panicodae</taxon>
        <taxon>Paniceae</taxon>
        <taxon>Melinidinae</taxon>
        <taxon>Urochloa</taxon>
    </lineage>
</organism>
<feature type="region of interest" description="Disordered" evidence="1">
    <location>
        <begin position="1"/>
        <end position="25"/>
    </location>
</feature>
<gene>
    <name evidence="3" type="ORF">URODEC1_LOCUS102556</name>
</gene>
<feature type="transmembrane region" description="Helical" evidence="2">
    <location>
        <begin position="62"/>
        <end position="81"/>
    </location>
</feature>
<keyword evidence="4" id="KW-1185">Reference proteome</keyword>
<reference evidence="4" key="1">
    <citation type="submission" date="2024-06" db="EMBL/GenBank/DDBJ databases">
        <authorList>
            <person name="Ryan C."/>
        </authorList>
    </citation>
    <scope>NUCLEOTIDE SEQUENCE [LARGE SCALE GENOMIC DNA]</scope>
</reference>
<evidence type="ECO:0000256" key="1">
    <source>
        <dbReference type="SAM" id="MobiDB-lite"/>
    </source>
</evidence>
<keyword evidence="2" id="KW-0812">Transmembrane</keyword>
<proteinExistence type="predicted"/>
<feature type="compositionally biased region" description="Acidic residues" evidence="1">
    <location>
        <begin position="180"/>
        <end position="193"/>
    </location>
</feature>
<feature type="transmembrane region" description="Helical" evidence="2">
    <location>
        <begin position="39"/>
        <end position="56"/>
    </location>
</feature>
<feature type="compositionally biased region" description="Pro residues" evidence="1">
    <location>
        <begin position="15"/>
        <end position="25"/>
    </location>
</feature>
<dbReference type="Proteomes" id="UP001497457">
    <property type="component" value="Chromosome 5rd"/>
</dbReference>
<feature type="transmembrane region" description="Helical" evidence="2">
    <location>
        <begin position="145"/>
        <end position="163"/>
    </location>
</feature>
<dbReference type="EMBL" id="OZ075115">
    <property type="protein sequence ID" value="CAL5070006.1"/>
    <property type="molecule type" value="Genomic_DNA"/>
</dbReference>
<evidence type="ECO:0000256" key="2">
    <source>
        <dbReference type="SAM" id="Phobius"/>
    </source>
</evidence>
<feature type="region of interest" description="Disordered" evidence="1">
    <location>
        <begin position="170"/>
        <end position="205"/>
    </location>
</feature>
<keyword evidence="2" id="KW-0472">Membrane</keyword>
<evidence type="ECO:0000313" key="4">
    <source>
        <dbReference type="Proteomes" id="UP001497457"/>
    </source>
</evidence>